<accession>A0AAV4WF67</accession>
<proteinExistence type="predicted"/>
<sequence>MSNTQKPTPFEYPRGALRKKGRIPFLFHATTNPETEGEGGMEEEERVGHKSYWRFVLHTFAIHSVGIIPFRILGDNAASEAWPQKSKIF</sequence>
<evidence type="ECO:0000313" key="2">
    <source>
        <dbReference type="Proteomes" id="UP001054945"/>
    </source>
</evidence>
<dbReference type="EMBL" id="BPLR01016058">
    <property type="protein sequence ID" value="GIY80859.1"/>
    <property type="molecule type" value="Genomic_DNA"/>
</dbReference>
<evidence type="ECO:0000313" key="1">
    <source>
        <dbReference type="EMBL" id="GIY80859.1"/>
    </source>
</evidence>
<dbReference type="AlphaFoldDB" id="A0AAV4WF67"/>
<comment type="caution">
    <text evidence="1">The sequence shown here is derived from an EMBL/GenBank/DDBJ whole genome shotgun (WGS) entry which is preliminary data.</text>
</comment>
<gene>
    <name evidence="1" type="ORF">CEXT_381681</name>
</gene>
<organism evidence="1 2">
    <name type="scientific">Caerostris extrusa</name>
    <name type="common">Bark spider</name>
    <name type="synonym">Caerostris bankana</name>
    <dbReference type="NCBI Taxonomy" id="172846"/>
    <lineage>
        <taxon>Eukaryota</taxon>
        <taxon>Metazoa</taxon>
        <taxon>Ecdysozoa</taxon>
        <taxon>Arthropoda</taxon>
        <taxon>Chelicerata</taxon>
        <taxon>Arachnida</taxon>
        <taxon>Araneae</taxon>
        <taxon>Araneomorphae</taxon>
        <taxon>Entelegynae</taxon>
        <taxon>Araneoidea</taxon>
        <taxon>Araneidae</taxon>
        <taxon>Caerostris</taxon>
    </lineage>
</organism>
<protein>
    <submittedName>
        <fullName evidence="1">Uncharacterized protein</fullName>
    </submittedName>
</protein>
<keyword evidence="2" id="KW-1185">Reference proteome</keyword>
<name>A0AAV4WF67_CAEEX</name>
<reference evidence="1 2" key="1">
    <citation type="submission" date="2021-06" db="EMBL/GenBank/DDBJ databases">
        <title>Caerostris extrusa draft genome.</title>
        <authorList>
            <person name="Kono N."/>
            <person name="Arakawa K."/>
        </authorList>
    </citation>
    <scope>NUCLEOTIDE SEQUENCE [LARGE SCALE GENOMIC DNA]</scope>
</reference>
<dbReference type="Proteomes" id="UP001054945">
    <property type="component" value="Unassembled WGS sequence"/>
</dbReference>